<name>A0A1I7Y330_9BILA</name>
<dbReference type="Proteomes" id="UP000095287">
    <property type="component" value="Unplaced"/>
</dbReference>
<dbReference type="WBParaSite" id="L893_g12164.t1">
    <property type="protein sequence ID" value="L893_g12164.t1"/>
    <property type="gene ID" value="L893_g12164"/>
</dbReference>
<protein>
    <submittedName>
        <fullName evidence="3">Secreted protein</fullName>
    </submittedName>
</protein>
<feature type="chain" id="PRO_5009311656" evidence="1">
    <location>
        <begin position="19"/>
        <end position="131"/>
    </location>
</feature>
<evidence type="ECO:0000256" key="1">
    <source>
        <dbReference type="SAM" id="SignalP"/>
    </source>
</evidence>
<proteinExistence type="predicted"/>
<feature type="signal peptide" evidence="1">
    <location>
        <begin position="1"/>
        <end position="18"/>
    </location>
</feature>
<sequence length="131" mass="15003">MIPFIACSLLRLFIFSSTECPDVMKPAERIRPDRAFQRRSPALFPHESLAGLAEAVLCKSTVHRPFERTVMHPSEEQRWTRVGRPEECRPQSCSFGSDGQSPPSQYHRFFRPAATRTLGHFKWTSSPLLLC</sequence>
<keyword evidence="2" id="KW-1185">Reference proteome</keyword>
<dbReference type="AlphaFoldDB" id="A0A1I7Y330"/>
<accession>A0A1I7Y330</accession>
<organism evidence="2 3">
    <name type="scientific">Steinernema glaseri</name>
    <dbReference type="NCBI Taxonomy" id="37863"/>
    <lineage>
        <taxon>Eukaryota</taxon>
        <taxon>Metazoa</taxon>
        <taxon>Ecdysozoa</taxon>
        <taxon>Nematoda</taxon>
        <taxon>Chromadorea</taxon>
        <taxon>Rhabditida</taxon>
        <taxon>Tylenchina</taxon>
        <taxon>Panagrolaimomorpha</taxon>
        <taxon>Strongyloidoidea</taxon>
        <taxon>Steinernematidae</taxon>
        <taxon>Steinernema</taxon>
    </lineage>
</organism>
<keyword evidence="1" id="KW-0732">Signal</keyword>
<evidence type="ECO:0000313" key="3">
    <source>
        <dbReference type="WBParaSite" id="L893_g12164.t1"/>
    </source>
</evidence>
<reference evidence="3" key="1">
    <citation type="submission" date="2016-11" db="UniProtKB">
        <authorList>
            <consortium name="WormBaseParasite"/>
        </authorList>
    </citation>
    <scope>IDENTIFICATION</scope>
</reference>
<evidence type="ECO:0000313" key="2">
    <source>
        <dbReference type="Proteomes" id="UP000095287"/>
    </source>
</evidence>